<dbReference type="Gramene" id="TraesCS1A03G0026200.1">
    <property type="protein sequence ID" value="TraesCS1A03G0026200.1.CDS1"/>
    <property type="gene ID" value="TraesCS1A03G0026200"/>
</dbReference>
<protein>
    <recommendedName>
        <fullName evidence="4">Bowman-Birk serine protease inhibitors family domain-containing protein</fullName>
    </recommendedName>
</protein>
<evidence type="ECO:0008006" key="4">
    <source>
        <dbReference type="Google" id="ProtNLM"/>
    </source>
</evidence>
<dbReference type="Gramene" id="TraesCS1A02G009700.1">
    <property type="protein sequence ID" value="TraesCS1A02G009700.1.cds1"/>
    <property type="gene ID" value="TraesCS1A02G009700"/>
</dbReference>
<keyword evidence="1" id="KW-0732">Signal</keyword>
<dbReference type="EnsemblPlants" id="TraesCS1A02G009700.1">
    <property type="protein sequence ID" value="TraesCS1A02G009700.1.cds1"/>
    <property type="gene ID" value="TraesCS1A02G009700"/>
</dbReference>
<evidence type="ECO:0000313" key="2">
    <source>
        <dbReference type="EnsemblPlants" id="TraesCS1A02G009700.1.cds1"/>
    </source>
</evidence>
<evidence type="ECO:0000313" key="3">
    <source>
        <dbReference type="Proteomes" id="UP000019116"/>
    </source>
</evidence>
<accession>A0A3B5XT22</accession>
<evidence type="ECO:0000256" key="1">
    <source>
        <dbReference type="SAM" id="SignalP"/>
    </source>
</evidence>
<proteinExistence type="predicted"/>
<organism evidence="2">
    <name type="scientific">Triticum aestivum</name>
    <name type="common">Wheat</name>
    <dbReference type="NCBI Taxonomy" id="4565"/>
    <lineage>
        <taxon>Eukaryota</taxon>
        <taxon>Viridiplantae</taxon>
        <taxon>Streptophyta</taxon>
        <taxon>Embryophyta</taxon>
        <taxon>Tracheophyta</taxon>
        <taxon>Spermatophyta</taxon>
        <taxon>Magnoliopsida</taxon>
        <taxon>Liliopsida</taxon>
        <taxon>Poales</taxon>
        <taxon>Poaceae</taxon>
        <taxon>BOP clade</taxon>
        <taxon>Pooideae</taxon>
        <taxon>Triticodae</taxon>
        <taxon>Triticeae</taxon>
        <taxon>Triticinae</taxon>
        <taxon>Triticum</taxon>
    </lineage>
</organism>
<keyword evidence="3" id="KW-1185">Reference proteome</keyword>
<dbReference type="AlphaFoldDB" id="A0A3B5XT22"/>
<feature type="chain" id="PRO_5017242410" description="Bowman-Birk serine protease inhibitors family domain-containing protein" evidence="1">
    <location>
        <begin position="32"/>
        <end position="143"/>
    </location>
</feature>
<reference evidence="2" key="1">
    <citation type="submission" date="2018-08" db="EMBL/GenBank/DDBJ databases">
        <authorList>
            <person name="Rossello M."/>
        </authorList>
    </citation>
    <scope>NUCLEOTIDE SEQUENCE [LARGE SCALE GENOMIC DNA]</scope>
    <source>
        <strain evidence="2">cv. Chinese Spring</strain>
    </source>
</reference>
<reference evidence="2" key="2">
    <citation type="submission" date="2018-10" db="UniProtKB">
        <authorList>
            <consortium name="EnsemblPlants"/>
        </authorList>
    </citation>
    <scope>IDENTIFICATION</scope>
</reference>
<name>A0A3B5XT22_WHEAT</name>
<dbReference type="Proteomes" id="UP000019116">
    <property type="component" value="Chromosome 1A"/>
</dbReference>
<sequence>MAPVGSPTLANALKVATIAAVLTMLVLPSLGRCSSLGQEELVVAPAPAKRCSECGPHCTEMCRVSVPPKCSRYCDVPSCEDCRSAAIRGCRARCKAGGCDCDGDAARSCAGSCSGSSSCADCMRQTGKQCTSDCNSKCAATCV</sequence>
<feature type="signal peptide" evidence="1">
    <location>
        <begin position="1"/>
        <end position="31"/>
    </location>
</feature>